<feature type="region of interest" description="Disordered" evidence="1">
    <location>
        <begin position="1"/>
        <end position="69"/>
    </location>
</feature>
<keyword evidence="3" id="KW-1185">Reference proteome</keyword>
<gene>
    <name evidence="2" type="ORF">FOQG_19107</name>
</gene>
<proteinExistence type="predicted"/>
<sequence>MNPSQPSSPKSLTTETSAVPTPQLNTSAIPSQPSTLQQGQVPSEFKEAPHATSMDVSEAHSMSSHRGLR</sequence>
<protein>
    <submittedName>
        <fullName evidence="2">Uncharacterized protein</fullName>
    </submittedName>
</protein>
<name>X0B307_FUSOX</name>
<accession>X0B307</accession>
<dbReference type="EMBL" id="KI979593">
    <property type="protein sequence ID" value="EXK76136.1"/>
    <property type="molecule type" value="Genomic_DNA"/>
</dbReference>
<evidence type="ECO:0000313" key="3">
    <source>
        <dbReference type="Proteomes" id="UP000030663"/>
    </source>
</evidence>
<dbReference type="Proteomes" id="UP000030663">
    <property type="component" value="Unassembled WGS sequence"/>
</dbReference>
<evidence type="ECO:0000256" key="1">
    <source>
        <dbReference type="SAM" id="MobiDB-lite"/>
    </source>
</evidence>
<feature type="compositionally biased region" description="Polar residues" evidence="1">
    <location>
        <begin position="1"/>
        <end position="41"/>
    </location>
</feature>
<dbReference type="OrthoDB" id="2019572at2759"/>
<dbReference type="AlphaFoldDB" id="X0B307"/>
<reference evidence="2 3" key="1">
    <citation type="submission" date="2011-11" db="EMBL/GenBank/DDBJ databases">
        <title>The Genome Sequence of Fusarium oxysporum PHW815.</title>
        <authorList>
            <consortium name="The Broad Institute Genome Sequencing Platform"/>
            <person name="Ma L.-J."/>
            <person name="Gale L.R."/>
            <person name="Schwartz D.C."/>
            <person name="Zhou S."/>
            <person name="Corby-Kistler H."/>
            <person name="Young S.K."/>
            <person name="Zeng Q."/>
            <person name="Gargeya S."/>
            <person name="Fitzgerald M."/>
            <person name="Haas B."/>
            <person name="Abouelleil A."/>
            <person name="Alvarado L."/>
            <person name="Arachchi H.M."/>
            <person name="Berlin A."/>
            <person name="Brown A."/>
            <person name="Chapman S.B."/>
            <person name="Chen Z."/>
            <person name="Dunbar C."/>
            <person name="Freedman E."/>
            <person name="Gearin G."/>
            <person name="Goldberg J."/>
            <person name="Griggs A."/>
            <person name="Gujja S."/>
            <person name="Heiman D."/>
            <person name="Howarth C."/>
            <person name="Larson L."/>
            <person name="Lui A."/>
            <person name="MacDonald P.J.P."/>
            <person name="Montmayeur A."/>
            <person name="Murphy C."/>
            <person name="Neiman D."/>
            <person name="Pearson M."/>
            <person name="Priest M."/>
            <person name="Roberts A."/>
            <person name="Saif S."/>
            <person name="Shea T."/>
            <person name="Shenoy N."/>
            <person name="Sisk P."/>
            <person name="Stolte C."/>
            <person name="Sykes S."/>
            <person name="Wortman J."/>
            <person name="Nusbaum C."/>
            <person name="Birren B."/>
        </authorList>
    </citation>
    <scope>NUCLEOTIDE SEQUENCE [LARGE SCALE GENOMIC DNA]</scope>
    <source>
        <strain evidence="2 3">54005</strain>
    </source>
</reference>
<dbReference type="HOGENOM" id="CLU_2776043_0_0_1"/>
<evidence type="ECO:0000313" key="2">
    <source>
        <dbReference type="EMBL" id="EXK76136.1"/>
    </source>
</evidence>
<organism evidence="2 3">
    <name type="scientific">Fusarium oxysporum f. sp. raphani 54005</name>
    <dbReference type="NCBI Taxonomy" id="1089458"/>
    <lineage>
        <taxon>Eukaryota</taxon>
        <taxon>Fungi</taxon>
        <taxon>Dikarya</taxon>
        <taxon>Ascomycota</taxon>
        <taxon>Pezizomycotina</taxon>
        <taxon>Sordariomycetes</taxon>
        <taxon>Hypocreomycetidae</taxon>
        <taxon>Hypocreales</taxon>
        <taxon>Nectriaceae</taxon>
        <taxon>Fusarium</taxon>
        <taxon>Fusarium oxysporum species complex</taxon>
    </lineage>
</organism>
<feature type="compositionally biased region" description="Polar residues" evidence="1">
    <location>
        <begin position="60"/>
        <end position="69"/>
    </location>
</feature>